<keyword evidence="2" id="KW-0812">Transmembrane</keyword>
<evidence type="ECO:0008006" key="7">
    <source>
        <dbReference type="Google" id="ProtNLM"/>
    </source>
</evidence>
<keyword evidence="4" id="KW-0472">Membrane</keyword>
<dbReference type="Gene3D" id="1.20.1540.10">
    <property type="entry name" value="Rhomboid-like"/>
    <property type="match status" value="1"/>
</dbReference>
<keyword evidence="3" id="KW-1133">Transmembrane helix</keyword>
<comment type="subcellular location">
    <subcellularLocation>
        <location evidence="1">Membrane</location>
        <topology evidence="1">Multi-pass membrane protein</topology>
    </subcellularLocation>
</comment>
<evidence type="ECO:0000256" key="1">
    <source>
        <dbReference type="ARBA" id="ARBA00004141"/>
    </source>
</evidence>
<proteinExistence type="predicted"/>
<dbReference type="KEGG" id="soa:G3M56_010650"/>
<protein>
    <recommendedName>
        <fullName evidence="7">Peptidase S54 rhomboid domain-containing protein</fullName>
    </recommendedName>
</protein>
<sequence>MTRRPAPLSDRLVIPGLQRILAGFNVLVYILVIINPHYGQWLELAPDKVLQGQIWRPLTGFLLPTVGDANAADLLSPLSLLFLFIKCQLLIMMGNALEAIWGAKKFNLLVLGTAASVTIATLLTYWINPDIGRLLGPTTSFNLYLVIFFSFASVLPNTEFRLFFVLPVKVKYLAMITGAFVLMTFTGHWLVLVHGLLSYSILLYLLLPELAASVKARHRRSTFERRVVESARNAQLTQGRTCSVCGTTEANSPQREFRVLDNGDDICMPCIEQQRDSEQN</sequence>
<dbReference type="InterPro" id="IPR035952">
    <property type="entry name" value="Rhomboid-like_sf"/>
</dbReference>
<evidence type="ECO:0000256" key="3">
    <source>
        <dbReference type="ARBA" id="ARBA00022989"/>
    </source>
</evidence>
<name>A0A6B3L8A5_9BACT</name>
<keyword evidence="6" id="KW-1185">Reference proteome</keyword>
<evidence type="ECO:0000313" key="6">
    <source>
        <dbReference type="Proteomes" id="UP000475117"/>
    </source>
</evidence>
<dbReference type="EMBL" id="CP066776">
    <property type="protein sequence ID" value="QQL44340.1"/>
    <property type="molecule type" value="Genomic_DNA"/>
</dbReference>
<dbReference type="AlphaFoldDB" id="A0A6B3L8A5"/>
<evidence type="ECO:0000256" key="4">
    <source>
        <dbReference type="ARBA" id="ARBA00023136"/>
    </source>
</evidence>
<evidence type="ECO:0000313" key="5">
    <source>
        <dbReference type="EMBL" id="QQL44340.1"/>
    </source>
</evidence>
<accession>A0A6B3L8A5</accession>
<dbReference type="Proteomes" id="UP000475117">
    <property type="component" value="Chromosome"/>
</dbReference>
<dbReference type="RefSeq" id="WP_164362144.1">
    <property type="nucleotide sequence ID" value="NZ_CP066776.1"/>
</dbReference>
<dbReference type="GO" id="GO:0016020">
    <property type="term" value="C:membrane"/>
    <property type="evidence" value="ECO:0007669"/>
    <property type="project" value="UniProtKB-SubCell"/>
</dbReference>
<gene>
    <name evidence="5" type="ORF">G3M56_010650</name>
</gene>
<reference evidence="5 6" key="1">
    <citation type="submission" date="2020-12" db="EMBL/GenBank/DDBJ databases">
        <title>Sulforoseuscoccus oceanibium gen. nov., sp. nov., a representative of the phylum Verrucomicrobia with special cytoplasmic membrane, and proposal of Sulforoseuscoccusaceae fam. nov.</title>
        <authorList>
            <person name="Xi F."/>
        </authorList>
    </citation>
    <scope>NUCLEOTIDE SEQUENCE [LARGE SCALE GENOMIC DNA]</scope>
    <source>
        <strain evidence="5 6">T37</strain>
    </source>
</reference>
<evidence type="ECO:0000256" key="2">
    <source>
        <dbReference type="ARBA" id="ARBA00022692"/>
    </source>
</evidence>
<dbReference type="SUPFAM" id="SSF144091">
    <property type="entry name" value="Rhomboid-like"/>
    <property type="match status" value="1"/>
</dbReference>
<organism evidence="5 6">
    <name type="scientific">Sulfuriroseicoccus oceanibius</name>
    <dbReference type="NCBI Taxonomy" id="2707525"/>
    <lineage>
        <taxon>Bacteria</taxon>
        <taxon>Pseudomonadati</taxon>
        <taxon>Verrucomicrobiota</taxon>
        <taxon>Verrucomicrobiia</taxon>
        <taxon>Verrucomicrobiales</taxon>
        <taxon>Verrucomicrobiaceae</taxon>
        <taxon>Sulfuriroseicoccus</taxon>
    </lineage>
</organism>